<dbReference type="PRINTS" id="PR00722">
    <property type="entry name" value="CHYMOTRYPSIN"/>
</dbReference>
<feature type="domain" description="Peptidase S1" evidence="2">
    <location>
        <begin position="494"/>
        <end position="769"/>
    </location>
</feature>
<comment type="caution">
    <text evidence="3">The sequence shown here is derived from an EMBL/GenBank/DDBJ whole genome shotgun (WGS) entry which is preliminary data.</text>
</comment>
<dbReference type="RefSeq" id="WP_169492719.1">
    <property type="nucleotide sequence ID" value="NZ_JABBGM010000002.1"/>
</dbReference>
<dbReference type="InterPro" id="IPR018114">
    <property type="entry name" value="TRYPSIN_HIS"/>
</dbReference>
<keyword evidence="4" id="KW-1185">Reference proteome</keyword>
<accession>A0A7Y0GA43</accession>
<name>A0A7Y0GA43_9SPHN</name>
<feature type="signal peptide" evidence="1">
    <location>
        <begin position="1"/>
        <end position="25"/>
    </location>
</feature>
<dbReference type="GO" id="GO:0006508">
    <property type="term" value="P:proteolysis"/>
    <property type="evidence" value="ECO:0007669"/>
    <property type="project" value="UniProtKB-KW"/>
</dbReference>
<dbReference type="PANTHER" id="PTHR24260">
    <property type="match status" value="1"/>
</dbReference>
<reference evidence="3 4" key="1">
    <citation type="submission" date="2020-04" db="EMBL/GenBank/DDBJ databases">
        <title>Novosphingobium sp. TW-4 isolated from soil.</title>
        <authorList>
            <person name="Dahal R.H."/>
            <person name="Chaudhary D.K."/>
        </authorList>
    </citation>
    <scope>NUCLEOTIDE SEQUENCE [LARGE SCALE GENOMIC DNA]</scope>
    <source>
        <strain evidence="3 4">TW-4</strain>
    </source>
</reference>
<sequence length="774" mass="82631">MSVRATVLLAALIVTSLLGQAPAFARGPDHKIVILRSLRIGGEDGPTIRRSVTVLKPDDSGCRAGDADDCEYLARRFENKAQLRLGHELYSPGAASALYFKACNLGRGRDCIRAIELGSMETGGSFGEKDAPPNSATLVTLAREQACNLGILEQCGLFARALIDGTGIGADPPRAAALAYQTCRRKDRGSCLTWASLLATGNGTKAEPAQARELLIQGCRRAEPGFCGALGNLALGTAFGAPDAEMAQSTLANGCAQGDAQSCVDAGRTILTNRITAPAARSAADFYDDACKINQDLCILAGDVRNYPDRLKQCQDGTSEFACQLVGEMAEKPDSPFYDPAQAVLAYERICGPDGILWCVAAARLLASSWELESKLPAARRLRLYQYGCAFDGLSCKLAGDLSARGEGTERDPGAALALYGKACRLDYGDACISASQFQIDNPTLAPLAADATFGTDEDVISDYQARHPYCGRFEVQIEDRTYSADDGRRCLGVVNGIAVPRGGAPWQALVERPENVAGRTFAGGDRVLCGGSLIAKGWILTAAHCLSDHLDKNGAIDIATSGYKVRLGTNDISKPSGQRYRILQAIPHPNFLKQGPEQRRVAYDIALLRIDDLHPEVIGVPGEMRTIRLDPESIDERKIEQGANVRVFGWGWTKPEDSAGSLKLNQAPLQLASLDACTDQTKLTDNQRRNSVLCAFGSNGQQACYGDSGGPLVSYDPVSVLGNGRMASDRKVPTLIAVVSKGVCGVGDVASRYTRVAKFADWIRKTIDAPGNR</sequence>
<dbReference type="SUPFAM" id="SSF50494">
    <property type="entry name" value="Trypsin-like serine proteases"/>
    <property type="match status" value="1"/>
</dbReference>
<dbReference type="GO" id="GO:0004252">
    <property type="term" value="F:serine-type endopeptidase activity"/>
    <property type="evidence" value="ECO:0007669"/>
    <property type="project" value="InterPro"/>
</dbReference>
<evidence type="ECO:0000313" key="3">
    <source>
        <dbReference type="EMBL" id="NML93504.1"/>
    </source>
</evidence>
<evidence type="ECO:0000313" key="4">
    <source>
        <dbReference type="Proteomes" id="UP000583556"/>
    </source>
</evidence>
<organism evidence="3 4">
    <name type="scientific">Novosphingobium olei</name>
    <dbReference type="NCBI Taxonomy" id="2728851"/>
    <lineage>
        <taxon>Bacteria</taxon>
        <taxon>Pseudomonadati</taxon>
        <taxon>Pseudomonadota</taxon>
        <taxon>Alphaproteobacteria</taxon>
        <taxon>Sphingomonadales</taxon>
        <taxon>Sphingomonadaceae</taxon>
        <taxon>Novosphingobium</taxon>
    </lineage>
</organism>
<keyword evidence="3" id="KW-0645">Protease</keyword>
<dbReference type="Proteomes" id="UP000583556">
    <property type="component" value="Unassembled WGS sequence"/>
</dbReference>
<dbReference type="InterPro" id="IPR051333">
    <property type="entry name" value="CLIP_Serine_Protease"/>
</dbReference>
<dbReference type="EMBL" id="JABBGM010000002">
    <property type="protein sequence ID" value="NML93504.1"/>
    <property type="molecule type" value="Genomic_DNA"/>
</dbReference>
<proteinExistence type="predicted"/>
<dbReference type="InterPro" id="IPR001254">
    <property type="entry name" value="Trypsin_dom"/>
</dbReference>
<dbReference type="PROSITE" id="PS00134">
    <property type="entry name" value="TRYPSIN_HIS"/>
    <property type="match status" value="1"/>
</dbReference>
<dbReference type="InterPro" id="IPR006597">
    <property type="entry name" value="Sel1-like"/>
</dbReference>
<protein>
    <submittedName>
        <fullName evidence="3">Trypsin-like serine protease</fullName>
    </submittedName>
</protein>
<dbReference type="CDD" id="cd00190">
    <property type="entry name" value="Tryp_SPc"/>
    <property type="match status" value="1"/>
</dbReference>
<evidence type="ECO:0000256" key="1">
    <source>
        <dbReference type="SAM" id="SignalP"/>
    </source>
</evidence>
<dbReference type="SUPFAM" id="SSF81901">
    <property type="entry name" value="HCP-like"/>
    <property type="match status" value="2"/>
</dbReference>
<keyword evidence="1" id="KW-0732">Signal</keyword>
<dbReference type="PANTHER" id="PTHR24260:SF136">
    <property type="entry name" value="GH08193P-RELATED"/>
    <property type="match status" value="1"/>
</dbReference>
<dbReference type="Gene3D" id="2.40.10.10">
    <property type="entry name" value="Trypsin-like serine proteases"/>
    <property type="match status" value="2"/>
</dbReference>
<dbReference type="AlphaFoldDB" id="A0A7Y0GA43"/>
<dbReference type="InterPro" id="IPR009003">
    <property type="entry name" value="Peptidase_S1_PA"/>
</dbReference>
<dbReference type="SMART" id="SM00020">
    <property type="entry name" value="Tryp_SPc"/>
    <property type="match status" value="1"/>
</dbReference>
<evidence type="ECO:0000259" key="2">
    <source>
        <dbReference type="PROSITE" id="PS50240"/>
    </source>
</evidence>
<dbReference type="Gene3D" id="1.25.40.10">
    <property type="entry name" value="Tetratricopeptide repeat domain"/>
    <property type="match status" value="1"/>
</dbReference>
<keyword evidence="3" id="KW-0378">Hydrolase</keyword>
<dbReference type="SMART" id="SM00671">
    <property type="entry name" value="SEL1"/>
    <property type="match status" value="2"/>
</dbReference>
<dbReference type="InterPro" id="IPR001314">
    <property type="entry name" value="Peptidase_S1A"/>
</dbReference>
<dbReference type="PROSITE" id="PS50240">
    <property type="entry name" value="TRYPSIN_DOM"/>
    <property type="match status" value="1"/>
</dbReference>
<dbReference type="Pfam" id="PF00089">
    <property type="entry name" value="Trypsin"/>
    <property type="match status" value="1"/>
</dbReference>
<gene>
    <name evidence="3" type="ORF">HHL27_07475</name>
</gene>
<dbReference type="InterPro" id="IPR043504">
    <property type="entry name" value="Peptidase_S1_PA_chymotrypsin"/>
</dbReference>
<feature type="chain" id="PRO_5030797662" evidence="1">
    <location>
        <begin position="26"/>
        <end position="774"/>
    </location>
</feature>
<dbReference type="InterPro" id="IPR011990">
    <property type="entry name" value="TPR-like_helical_dom_sf"/>
</dbReference>